<sequence length="441" mass="48125">MGVHVVSKLDNRQHVSFNLEVPTQRELPDSSVRIRTQLIGLTSNNLTYARMGGFLRWWDAYPVSEDYPAPHNDSSAWGIVPAWGYATVEETTIPELPKGTLLYGFWPTTSTPTDLKLKRSSPEGHWIETSDHRQQLMPLYNRYTVTPTSNPISDLTTTLNPVSDSARDELDRMAWTTLFIGGIAGFVLSEYVFSASSTQPPIHPLGNQAGLQWTLSDGDLSSAVVVNLAASTKTARVFSYYLSRKQDSSAPLGLLHVTSAVSRIEEADRSLPTSVPSKVVAYGDVGSKETAEWLASRKPSKIVIVDFGGRANSLEDTLALVKNYAELQACKVVIVQVGNEQKVYSAEELVAGRAAVAELGKVQYNTSGVQDTILETVGPEAYFAARGAQWEKWLDERHLSEPGMKIVFGSGVSGAGGVEGGWDRLCRGQVGAEEGLVYKLQ</sequence>
<gene>
    <name evidence="1" type="ORF">PITC_059570</name>
</gene>
<proteinExistence type="predicted"/>
<evidence type="ECO:0000313" key="1">
    <source>
        <dbReference type="EMBL" id="KGO78344.1"/>
    </source>
</evidence>
<dbReference type="OrthoDB" id="192702at2759"/>
<dbReference type="Pfam" id="PF11017">
    <property type="entry name" value="DUF2855"/>
    <property type="match status" value="1"/>
</dbReference>
<keyword evidence="2" id="KW-1185">Reference proteome</keyword>
<name>A0A0A2LEL0_PENIT</name>
<evidence type="ECO:0000313" key="2">
    <source>
        <dbReference type="Proteomes" id="UP000030104"/>
    </source>
</evidence>
<dbReference type="Proteomes" id="UP000030104">
    <property type="component" value="Unassembled WGS sequence"/>
</dbReference>
<dbReference type="AlphaFoldDB" id="A0A0A2LEL0"/>
<dbReference type="PhylomeDB" id="A0A0A2LEL0"/>
<organism evidence="1 2">
    <name type="scientific">Penicillium italicum</name>
    <name type="common">Blue mold</name>
    <dbReference type="NCBI Taxonomy" id="40296"/>
    <lineage>
        <taxon>Eukaryota</taxon>
        <taxon>Fungi</taxon>
        <taxon>Dikarya</taxon>
        <taxon>Ascomycota</taxon>
        <taxon>Pezizomycotina</taxon>
        <taxon>Eurotiomycetes</taxon>
        <taxon>Eurotiomycetidae</taxon>
        <taxon>Eurotiales</taxon>
        <taxon>Aspergillaceae</taxon>
        <taxon>Penicillium</taxon>
    </lineage>
</organism>
<dbReference type="EMBL" id="JQGA01000008">
    <property type="protein sequence ID" value="KGO78344.1"/>
    <property type="molecule type" value="Genomic_DNA"/>
</dbReference>
<dbReference type="InterPro" id="IPR021276">
    <property type="entry name" value="DUF2855"/>
</dbReference>
<reference evidence="1 2" key="1">
    <citation type="journal article" date="2015" name="Mol. Plant Microbe Interact.">
        <title>Genome, transcriptome, and functional analyses of Penicillium expansum provide new insights into secondary metabolism and pathogenicity.</title>
        <authorList>
            <person name="Ballester A.R."/>
            <person name="Marcet-Houben M."/>
            <person name="Levin E."/>
            <person name="Sela N."/>
            <person name="Selma-Lazaro C."/>
            <person name="Carmona L."/>
            <person name="Wisniewski M."/>
            <person name="Droby S."/>
            <person name="Gonzalez-Candelas L."/>
            <person name="Gabaldon T."/>
        </authorList>
    </citation>
    <scope>NUCLEOTIDE SEQUENCE [LARGE SCALE GENOMIC DNA]</scope>
    <source>
        <strain evidence="1 2">PHI-1</strain>
    </source>
</reference>
<dbReference type="HOGENOM" id="CLU_037224_0_0_1"/>
<dbReference type="OMA" id="PIHPLGN"/>
<comment type="caution">
    <text evidence="1">The sequence shown here is derived from an EMBL/GenBank/DDBJ whole genome shotgun (WGS) entry which is preliminary data.</text>
</comment>
<protein>
    <submittedName>
        <fullName evidence="1">Uncharacterized protein</fullName>
    </submittedName>
</protein>
<accession>A0A0A2LEL0</accession>